<evidence type="ECO:0000256" key="1">
    <source>
        <dbReference type="ARBA" id="ARBA00005143"/>
    </source>
</evidence>
<dbReference type="STRING" id="70415.A0A5S6QXZ2"/>
<accession>A0A5S6QXZ2</accession>
<dbReference type="Proteomes" id="UP000046395">
    <property type="component" value="Unassembled WGS sequence"/>
</dbReference>
<evidence type="ECO:0000313" key="10">
    <source>
        <dbReference type="Proteomes" id="UP000046395"/>
    </source>
</evidence>
<dbReference type="CDD" id="cd07938">
    <property type="entry name" value="DRE_TIM_HMGL"/>
    <property type="match status" value="1"/>
</dbReference>
<comment type="catalytic activity">
    <reaction evidence="7">
        <text>(3S)-3-hydroxy-3-methylglutaryl-CoA = acetoacetate + acetyl-CoA</text>
        <dbReference type="Rhea" id="RHEA:24404"/>
        <dbReference type="ChEBI" id="CHEBI:13705"/>
        <dbReference type="ChEBI" id="CHEBI:43074"/>
        <dbReference type="ChEBI" id="CHEBI:57288"/>
        <dbReference type="EC" id="4.1.3.4"/>
    </reaction>
</comment>
<evidence type="ECO:0000256" key="2">
    <source>
        <dbReference type="ARBA" id="ARBA00009405"/>
    </source>
</evidence>
<evidence type="ECO:0000256" key="8">
    <source>
        <dbReference type="RuleBase" id="RU003523"/>
    </source>
</evidence>
<dbReference type="AlphaFoldDB" id="A0A5S6QXZ2"/>
<keyword evidence="5" id="KW-0479">Metal-binding</keyword>
<dbReference type="GO" id="GO:0046912">
    <property type="term" value="F:acyltransferase activity, acyl groups converted into alkyl on transfer"/>
    <property type="evidence" value="ECO:0007669"/>
    <property type="project" value="InterPro"/>
</dbReference>
<evidence type="ECO:0000256" key="5">
    <source>
        <dbReference type="ARBA" id="ARBA00022723"/>
    </source>
</evidence>
<sequence>MRRLAQTISSLLSSTCQGRLCGDNVTIVEMGLRDGLQNEKIVLPTEIKLELIRRLTGAGLRVVEATSFVSHKRVPQLADHAQLFASLNKDAGIRYPVVVPNVQGLEAALNLNAKDIAVLVAATNTFSRKNVNCSIEESFERIKQILGSSGADKLRARAYISCAFGCPYEGEVKIDTVCSIAERLVQIGCSEVSVADTIGVGTPGTVFELLNALLSVISPSKMAVHFHNTCGQALANVLVALSLGIRTIDSSISGLGGCPFARDATGNLATEDLVHMLSSLNMESGVRLVALIETSRWISAVLNRQPNSYIANLGIC</sequence>
<keyword evidence="4 8" id="KW-0808">Transferase</keyword>
<dbReference type="InterPro" id="IPR002034">
    <property type="entry name" value="AIPM/Hcit_synth_CS"/>
</dbReference>
<organism evidence="10 11">
    <name type="scientific">Trichuris muris</name>
    <name type="common">Mouse whipworm</name>
    <dbReference type="NCBI Taxonomy" id="70415"/>
    <lineage>
        <taxon>Eukaryota</taxon>
        <taxon>Metazoa</taxon>
        <taxon>Ecdysozoa</taxon>
        <taxon>Nematoda</taxon>
        <taxon>Enoplea</taxon>
        <taxon>Dorylaimia</taxon>
        <taxon>Trichinellida</taxon>
        <taxon>Trichuridae</taxon>
        <taxon>Trichuris</taxon>
    </lineage>
</organism>
<evidence type="ECO:0000259" key="9">
    <source>
        <dbReference type="PROSITE" id="PS50991"/>
    </source>
</evidence>
<evidence type="ECO:0000256" key="7">
    <source>
        <dbReference type="ARBA" id="ARBA00049877"/>
    </source>
</evidence>
<dbReference type="PANTHER" id="PTHR42738">
    <property type="entry name" value="HYDROXYMETHYLGLUTARYL-COA LYASE"/>
    <property type="match status" value="1"/>
</dbReference>
<proteinExistence type="inferred from homology"/>
<evidence type="ECO:0000256" key="4">
    <source>
        <dbReference type="ARBA" id="ARBA00022679"/>
    </source>
</evidence>
<dbReference type="InterPro" id="IPR043594">
    <property type="entry name" value="HMGL"/>
</dbReference>
<evidence type="ECO:0000256" key="6">
    <source>
        <dbReference type="ARBA" id="ARBA00023239"/>
    </source>
</evidence>
<feature type="domain" description="Pyruvate carboxyltransferase" evidence="9">
    <location>
        <begin position="25"/>
        <end position="292"/>
    </location>
</feature>
<name>A0A5S6QXZ2_TRIMR</name>
<keyword evidence="6" id="KW-0456">Lyase</keyword>
<dbReference type="EC" id="4.1.3.4" evidence="3"/>
<dbReference type="PROSITE" id="PS00815">
    <property type="entry name" value="AIPM_HOMOCIT_SYNTH_1"/>
    <property type="match status" value="1"/>
</dbReference>
<comment type="pathway">
    <text evidence="1">Metabolic intermediate metabolism; (S)-3-hydroxy-3-methylglutaryl-CoA degradation; acetoacetate from (S)-3-hydroxy-3-methylglutaryl-CoA: step 1/1.</text>
</comment>
<dbReference type="WBParaSite" id="TMUE_3000012256.1">
    <property type="protein sequence ID" value="TMUE_3000012256.1"/>
    <property type="gene ID" value="WBGene00292061"/>
</dbReference>
<dbReference type="Pfam" id="PF00682">
    <property type="entry name" value="HMGL-like"/>
    <property type="match status" value="1"/>
</dbReference>
<protein>
    <recommendedName>
        <fullName evidence="3">hydroxymethylglutaryl-CoA lyase</fullName>
        <ecNumber evidence="3">4.1.3.4</ecNumber>
    </recommendedName>
</protein>
<dbReference type="GO" id="GO:0046951">
    <property type="term" value="P:ketone body biosynthetic process"/>
    <property type="evidence" value="ECO:0007669"/>
    <property type="project" value="TreeGrafter"/>
</dbReference>
<evidence type="ECO:0000256" key="3">
    <source>
        <dbReference type="ARBA" id="ARBA00012910"/>
    </source>
</evidence>
<dbReference type="SUPFAM" id="SSF51569">
    <property type="entry name" value="Aldolase"/>
    <property type="match status" value="1"/>
</dbReference>
<reference evidence="11" key="1">
    <citation type="submission" date="2019-12" db="UniProtKB">
        <authorList>
            <consortium name="WormBaseParasite"/>
        </authorList>
    </citation>
    <scope>IDENTIFICATION</scope>
</reference>
<dbReference type="GO" id="GO:0004419">
    <property type="term" value="F:hydroxymethylglutaryl-CoA lyase activity"/>
    <property type="evidence" value="ECO:0007669"/>
    <property type="project" value="UniProtKB-EC"/>
</dbReference>
<dbReference type="FunFam" id="3.20.20.70:FF:000071">
    <property type="entry name" value="Hydroxymethylglutaryl-CoA lyase"/>
    <property type="match status" value="1"/>
</dbReference>
<comment type="similarity">
    <text evidence="2">Belongs to the HMG-CoA lyase family.</text>
</comment>
<keyword evidence="10" id="KW-1185">Reference proteome</keyword>
<dbReference type="InterPro" id="IPR000891">
    <property type="entry name" value="PYR_CT"/>
</dbReference>
<dbReference type="GO" id="GO:0046872">
    <property type="term" value="F:metal ion binding"/>
    <property type="evidence" value="ECO:0007669"/>
    <property type="project" value="UniProtKB-KW"/>
</dbReference>
<dbReference type="UniPathway" id="UPA00896">
    <property type="reaction ID" value="UER00863"/>
</dbReference>
<comment type="similarity">
    <text evidence="8">Belongs to the alpha-IPM synthase/homocitrate synthase family.</text>
</comment>
<dbReference type="PROSITE" id="PS50991">
    <property type="entry name" value="PYR_CT"/>
    <property type="match status" value="1"/>
</dbReference>
<dbReference type="GO" id="GO:0006552">
    <property type="term" value="P:L-leucine catabolic process"/>
    <property type="evidence" value="ECO:0007669"/>
    <property type="project" value="TreeGrafter"/>
</dbReference>
<dbReference type="PANTHER" id="PTHR42738:SF7">
    <property type="entry name" value="HYDROXYMETHYLGLUTARYL-COA LYASE"/>
    <property type="match status" value="1"/>
</dbReference>
<evidence type="ECO:0000313" key="11">
    <source>
        <dbReference type="WBParaSite" id="TMUE_3000012256.1"/>
    </source>
</evidence>
<dbReference type="Gene3D" id="3.20.20.70">
    <property type="entry name" value="Aldolase class I"/>
    <property type="match status" value="1"/>
</dbReference>
<dbReference type="NCBIfam" id="NF004283">
    <property type="entry name" value="PRK05692.1"/>
    <property type="match status" value="1"/>
</dbReference>
<dbReference type="InterPro" id="IPR013785">
    <property type="entry name" value="Aldolase_TIM"/>
</dbReference>